<dbReference type="Proteomes" id="UP001165069">
    <property type="component" value="Unassembled WGS sequence"/>
</dbReference>
<dbReference type="Gene3D" id="3.40.190.10">
    <property type="entry name" value="Periplasmic binding protein-like II"/>
    <property type="match status" value="2"/>
</dbReference>
<evidence type="ECO:0000256" key="2">
    <source>
        <dbReference type="ARBA" id="ARBA00010742"/>
    </source>
</evidence>
<evidence type="ECO:0000256" key="1">
    <source>
        <dbReference type="ARBA" id="ARBA00004418"/>
    </source>
</evidence>
<dbReference type="PANTHER" id="PTHR30024">
    <property type="entry name" value="ALIPHATIC SULFONATES-BINDING PROTEIN-RELATED"/>
    <property type="match status" value="1"/>
</dbReference>
<name>A0ABQ5QHN3_9BACT</name>
<sequence length="313" mass="34079">MIRPLRLLCLTWLLVLSTGCGRPPEPPLQVATCVWPGYEPLFLARQLGALDAKTCRLLQMPTTSDCIRAFQSGRVSAAAMTLDEAFTVLQDGVDLQVVLVMDVSHGADVLLGGPKVHTLADLKGRRVGLETSAVGAYLLSRALDKAGLGPEDIHVVPLSEGAHVAAYRNGTVDALVTLEPVRTRLLGEGARILFDSSQIPNEIFDVLVVRGSVARQRPEAVAQLREAWFRALAYLRAQPREAARRMAPREGQEPEAFLRTLDGLAFPDARAEARMRGGELLPPARRLADLMLKKGLLRRPVDPARLFPGPGRP</sequence>
<keyword evidence="5" id="KW-1185">Reference proteome</keyword>
<evidence type="ECO:0000313" key="4">
    <source>
        <dbReference type="EMBL" id="GLH74362.1"/>
    </source>
</evidence>
<dbReference type="Pfam" id="PF13379">
    <property type="entry name" value="NMT1_2"/>
    <property type="match status" value="1"/>
</dbReference>
<reference evidence="4 5" key="1">
    <citation type="journal article" date="2023" name="Antonie Van Leeuwenhoek">
        <title>Mesoterricola silvestris gen. nov., sp. nov., Mesoterricola sediminis sp. nov., Geothrix oryzae sp. nov., Geothrix edaphica sp. nov., Geothrix rubra sp. nov., and Geothrix limicola sp. nov., six novel members of Acidobacteriota isolated from soils.</title>
        <authorList>
            <person name="Itoh H."/>
            <person name="Sugisawa Y."/>
            <person name="Mise K."/>
            <person name="Xu Z."/>
            <person name="Kuniyasu M."/>
            <person name="Ushijima N."/>
            <person name="Kawano K."/>
            <person name="Kobayashi E."/>
            <person name="Shiratori Y."/>
            <person name="Masuda Y."/>
            <person name="Senoo K."/>
        </authorList>
    </citation>
    <scope>NUCLEOTIDE SEQUENCE [LARGE SCALE GENOMIC DNA]</scope>
    <source>
        <strain evidence="4 5">Red804</strain>
    </source>
</reference>
<organism evidence="4 5">
    <name type="scientific">Geothrix limicola</name>
    <dbReference type="NCBI Taxonomy" id="2927978"/>
    <lineage>
        <taxon>Bacteria</taxon>
        <taxon>Pseudomonadati</taxon>
        <taxon>Acidobacteriota</taxon>
        <taxon>Holophagae</taxon>
        <taxon>Holophagales</taxon>
        <taxon>Holophagaceae</taxon>
        <taxon>Geothrix</taxon>
    </lineage>
</organism>
<dbReference type="PROSITE" id="PS51257">
    <property type="entry name" value="PROKAR_LIPOPROTEIN"/>
    <property type="match status" value="1"/>
</dbReference>
<proteinExistence type="inferred from homology"/>
<accession>A0ABQ5QHN3</accession>
<protein>
    <submittedName>
        <fullName evidence="4">Uncharacterized protein</fullName>
    </submittedName>
</protein>
<comment type="similarity">
    <text evidence="2">Belongs to the bacterial solute-binding protein SsuA/TauA family.</text>
</comment>
<dbReference type="EMBL" id="BSDE01000006">
    <property type="protein sequence ID" value="GLH74362.1"/>
    <property type="molecule type" value="Genomic_DNA"/>
</dbReference>
<comment type="subcellular location">
    <subcellularLocation>
        <location evidence="1">Periplasm</location>
    </subcellularLocation>
</comment>
<gene>
    <name evidence="4" type="ORF">GETHLI_28640</name>
</gene>
<dbReference type="RefSeq" id="WP_285576553.1">
    <property type="nucleotide sequence ID" value="NZ_BSDE01000006.1"/>
</dbReference>
<dbReference type="PANTHER" id="PTHR30024:SF47">
    <property type="entry name" value="TAURINE-BINDING PERIPLASMIC PROTEIN"/>
    <property type="match status" value="1"/>
</dbReference>
<evidence type="ECO:0000313" key="5">
    <source>
        <dbReference type="Proteomes" id="UP001165069"/>
    </source>
</evidence>
<evidence type="ECO:0000256" key="3">
    <source>
        <dbReference type="ARBA" id="ARBA00022729"/>
    </source>
</evidence>
<keyword evidence="3" id="KW-0732">Signal</keyword>
<dbReference type="SUPFAM" id="SSF53850">
    <property type="entry name" value="Periplasmic binding protein-like II"/>
    <property type="match status" value="1"/>
</dbReference>
<comment type="caution">
    <text evidence="4">The sequence shown here is derived from an EMBL/GenBank/DDBJ whole genome shotgun (WGS) entry which is preliminary data.</text>
</comment>